<dbReference type="PANTHER" id="PTHR21257">
    <property type="entry name" value="DELTA(14)-STEROL REDUCTASE"/>
    <property type="match status" value="1"/>
</dbReference>
<comment type="pathway">
    <text evidence="16 19">Steroid metabolism; ergosterol biosynthesis.</text>
</comment>
<reference evidence="23 24" key="1">
    <citation type="journal article" date="2020" name="Genome Biol. Evol.">
        <title>Comparative genomics of Sclerotiniaceae.</title>
        <authorList>
            <person name="Valero Jimenez C.A."/>
            <person name="Steentjes M."/>
            <person name="Scholten O.E."/>
            <person name="Van Kan J.A.L."/>
        </authorList>
    </citation>
    <scope>NUCLEOTIDE SEQUENCE [LARGE SCALE GENOMIC DNA]</scope>
    <source>
        <strain evidence="23 24">B1</strain>
    </source>
</reference>
<dbReference type="Pfam" id="PF01222">
    <property type="entry name" value="ERG4_ERG24"/>
    <property type="match status" value="1"/>
</dbReference>
<feature type="transmembrane region" description="Helical" evidence="19">
    <location>
        <begin position="890"/>
        <end position="910"/>
    </location>
</feature>
<keyword evidence="12 19" id="KW-0472">Membrane</keyword>
<evidence type="ECO:0000256" key="11">
    <source>
        <dbReference type="ARBA" id="ARBA00023098"/>
    </source>
</evidence>
<evidence type="ECO:0000256" key="4">
    <source>
        <dbReference type="ARBA" id="ARBA00022692"/>
    </source>
</evidence>
<feature type="transmembrane region" description="Helical" evidence="19">
    <location>
        <begin position="555"/>
        <end position="576"/>
    </location>
</feature>
<dbReference type="Pfam" id="PF00172">
    <property type="entry name" value="Zn_clus"/>
    <property type="match status" value="1"/>
</dbReference>
<dbReference type="EMBL" id="RCSX01000022">
    <property type="protein sequence ID" value="KAF7921716.1"/>
    <property type="molecule type" value="Genomic_DNA"/>
</dbReference>
<evidence type="ECO:0000256" key="13">
    <source>
        <dbReference type="ARBA" id="ARBA00023166"/>
    </source>
</evidence>
<feature type="transmembrane region" description="Helical" evidence="19">
    <location>
        <begin position="822"/>
        <end position="843"/>
    </location>
</feature>
<feature type="transmembrane region" description="Helical" evidence="19">
    <location>
        <begin position="972"/>
        <end position="990"/>
    </location>
</feature>
<sequence length="1195" mass="135665">MEATAEPRTSESPGHTTTHQSRACEQCHRRKIRCDRRFPCSNCQTANLPCRTLTRRPVLAQVRPSTRNNEDIRFNRLEEQLSNIQQTLSMLQSSLMELKVSDRPFNSAEIGEKHDTTGKQHTTVVMKDGLSLPSSEMIAYEGASSLSVQSHLASEIFRDLVKGNPLASPAPDISMEYSQLDEALNRNDPQSLLYDKSFPETKPQEKSQGNTVMPPLTDLVPLLKWAKGPTQPTLLSFLPLVSISELDSLCKKAYFEMEECTTSDLIIINSCLLFLLPEYCISQSKDNSITAKCRLNSVLCQRNLELALSRLNLFMSLSLDNAKALTLASMYAIGTHSLGMAWTLISTAARLCQSLGYHRLAAQKNTGSSDENAKTGLFRFVYILDQTLSLRLGRPSSLRECDLATDSLPTRSTSDLQVWDFIWSLWIEAAQLHAWTFERLYSSKAMELSQNARTEAMKNLAFLTLAAKSRNSKLEGQFCESGASQHQYLGFVQHANDVVFLSLLTLIYRSIPSESSDTLSPFNQQCLEAAQAALAAHHSCYLNYMNKHKYIWTIYLQWTVLACPIIPFLVIFCHAVKTLSLETMEDLEKFVTSLQPVDQTYIAGYKAHALCQRFYEAGKSYIETQLQRKREASMADTCQDLGASIFTDIIPEFLHAPDGTNYVPSNYGLNIPGRQQIQFRQDLMAEEDAWFFGDPTILGLADDIYYNLDNRTSHLGSKDEGAHERQRRNHLQESGSSPSSCSIMQDATIDDGSVHYEFGGPWGTGAMIVGFPLLMYYMWIGATFYGGSFPLPSAGQSLTEFIISLIQLVCKEAFPSLYACKIYWTFIIFQAVCYVVLPGVWSYGKPLHHLGGKKLRYYCSGLWSLWVSIIVTGALHYSGIFKLYELLDEFGPLMSVAIISGIEIATWAYFSAILRGVQHRMSGNLIYDFFMGAELNPRIGILDLKMFFMIRLPWNILLALTCATAARQYELYGYVSAEVWFLIMAHFLYTNACAKGEECTTTTWDIYYEKWGFMLIFWNIAGVPLSYCHAILYCANHLSTLTEWAYPSLRTPSLVLLFISYLFAYWVWDTIGSQKNNFRAQEHGTFTGRNAFPQLPWRTIDNPKVIKTATGDSILIDGWYRYGRKIHYTCDIYFAIAWALVAGFESPFPWFYPVFFTCMILHRAHRDIQRCRAKYGRSWEEYEKAVPYIFIPYIF</sequence>
<evidence type="ECO:0000256" key="16">
    <source>
        <dbReference type="ARBA" id="ARBA00029435"/>
    </source>
</evidence>
<dbReference type="PROSITE" id="PS01018">
    <property type="entry name" value="STEROL_REDUCT_2"/>
    <property type="match status" value="1"/>
</dbReference>
<dbReference type="InterPro" id="IPR036864">
    <property type="entry name" value="Zn2-C6_fun-type_DNA-bd_sf"/>
</dbReference>
<comment type="caution">
    <text evidence="23">The sequence shown here is derived from an EMBL/GenBank/DDBJ whole genome shotgun (WGS) entry which is preliminary data.</text>
</comment>
<gene>
    <name evidence="23" type="ORF">EAE98_008563</name>
</gene>
<dbReference type="SUPFAM" id="SSF57701">
    <property type="entry name" value="Zn2/Cys6 DNA-binding domain"/>
    <property type="match status" value="1"/>
</dbReference>
<dbReference type="InterPro" id="IPR001138">
    <property type="entry name" value="Zn2Cys6_DnaBD"/>
</dbReference>
<evidence type="ECO:0000256" key="17">
    <source>
        <dbReference type="ARBA" id="ARBA00038892"/>
    </source>
</evidence>
<feature type="transmembrane region" description="Helical" evidence="19">
    <location>
        <begin position="765"/>
        <end position="785"/>
    </location>
</feature>
<proteinExistence type="inferred from homology"/>
<evidence type="ECO:0000256" key="5">
    <source>
        <dbReference type="ARBA" id="ARBA00022723"/>
    </source>
</evidence>
<keyword evidence="11 19" id="KW-0443">Lipid metabolism</keyword>
<evidence type="ECO:0000313" key="23">
    <source>
        <dbReference type="EMBL" id="KAF7921716.1"/>
    </source>
</evidence>
<dbReference type="SMART" id="SM00066">
    <property type="entry name" value="GAL4"/>
    <property type="match status" value="1"/>
</dbReference>
<dbReference type="InterPro" id="IPR001171">
    <property type="entry name" value="ERG24_DHCR-like"/>
</dbReference>
<keyword evidence="13 19" id="KW-1207">Sterol metabolism</keyword>
<keyword evidence="7 19" id="KW-0752">Steroid biosynthesis</keyword>
<comment type="subcellular location">
    <subcellularLocation>
        <location evidence="1">Membrane</location>
        <topology evidence="1">Multi-pass membrane protein</topology>
    </subcellularLocation>
</comment>
<evidence type="ECO:0000256" key="2">
    <source>
        <dbReference type="ARBA" id="ARBA00005402"/>
    </source>
</evidence>
<evidence type="ECO:0000256" key="7">
    <source>
        <dbReference type="ARBA" id="ARBA00022955"/>
    </source>
</evidence>
<keyword evidence="3 19" id="KW-0444">Lipid biosynthesis</keyword>
<evidence type="ECO:0000313" key="24">
    <source>
        <dbReference type="Proteomes" id="UP000783213"/>
    </source>
</evidence>
<dbReference type="GeneID" id="62235336"/>
<evidence type="ECO:0000256" key="12">
    <source>
        <dbReference type="ARBA" id="ARBA00023136"/>
    </source>
</evidence>
<keyword evidence="20" id="KW-0175">Coiled coil</keyword>
<dbReference type="EC" id="1.3.1.71" evidence="17 19"/>
<feature type="compositionally biased region" description="Polar residues" evidence="21">
    <location>
        <begin position="10"/>
        <end position="22"/>
    </location>
</feature>
<dbReference type="RefSeq" id="XP_038807645.1">
    <property type="nucleotide sequence ID" value="XM_038956186.1"/>
</dbReference>
<feature type="transmembrane region" description="Helical" evidence="19">
    <location>
        <begin position="1053"/>
        <end position="1071"/>
    </location>
</feature>
<dbReference type="Gene3D" id="1.20.120.1630">
    <property type="match status" value="1"/>
</dbReference>
<evidence type="ECO:0000259" key="22">
    <source>
        <dbReference type="PROSITE" id="PS50048"/>
    </source>
</evidence>
<evidence type="ECO:0000256" key="21">
    <source>
        <dbReference type="SAM" id="MobiDB-lite"/>
    </source>
</evidence>
<keyword evidence="6" id="KW-0521">NADP</keyword>
<dbReference type="PROSITE" id="PS50048">
    <property type="entry name" value="ZN2_CY6_FUNGAL_2"/>
    <property type="match status" value="1"/>
</dbReference>
<keyword evidence="24" id="KW-1185">Reference proteome</keyword>
<evidence type="ECO:0000256" key="20">
    <source>
        <dbReference type="SAM" id="Coils"/>
    </source>
</evidence>
<evidence type="ECO:0000256" key="19">
    <source>
        <dbReference type="RuleBase" id="RU369120"/>
    </source>
</evidence>
<feature type="compositionally biased region" description="Polar residues" evidence="21">
    <location>
        <begin position="732"/>
        <end position="741"/>
    </location>
</feature>
<name>A0ABQ7IEJ8_9HELO</name>
<evidence type="ECO:0000256" key="15">
    <source>
        <dbReference type="ARBA" id="ARBA00023242"/>
    </source>
</evidence>
<comment type="caution">
    <text evidence="19">Lacks conserved residue(s) required for the propagation of feature annotation.</text>
</comment>
<feature type="region of interest" description="Disordered" evidence="21">
    <location>
        <begin position="716"/>
        <end position="741"/>
    </location>
</feature>
<evidence type="ECO:0000256" key="3">
    <source>
        <dbReference type="ARBA" id="ARBA00022516"/>
    </source>
</evidence>
<organism evidence="23 24">
    <name type="scientific">Botrytis deweyae</name>
    <dbReference type="NCBI Taxonomy" id="2478750"/>
    <lineage>
        <taxon>Eukaryota</taxon>
        <taxon>Fungi</taxon>
        <taxon>Dikarya</taxon>
        <taxon>Ascomycota</taxon>
        <taxon>Pezizomycotina</taxon>
        <taxon>Leotiomycetes</taxon>
        <taxon>Helotiales</taxon>
        <taxon>Sclerotiniaceae</taxon>
        <taxon>Botrytis</taxon>
    </lineage>
</organism>
<dbReference type="CDD" id="cd12148">
    <property type="entry name" value="fungal_TF_MHR"/>
    <property type="match status" value="1"/>
</dbReference>
<keyword evidence="8 19" id="KW-1133">Transmembrane helix</keyword>
<dbReference type="CDD" id="cd00067">
    <property type="entry name" value="GAL4"/>
    <property type="match status" value="1"/>
</dbReference>
<evidence type="ECO:0000256" key="6">
    <source>
        <dbReference type="ARBA" id="ARBA00022857"/>
    </source>
</evidence>
<evidence type="ECO:0000256" key="10">
    <source>
        <dbReference type="ARBA" id="ARBA00023011"/>
    </source>
</evidence>
<keyword evidence="4 19" id="KW-0812">Transmembrane</keyword>
<keyword evidence="14 19" id="KW-0753">Steroid metabolism</keyword>
<dbReference type="Gene3D" id="4.10.240.10">
    <property type="entry name" value="Zn(2)-C6 fungal-type DNA-binding domain"/>
    <property type="match status" value="1"/>
</dbReference>
<dbReference type="PANTHER" id="PTHR21257:SF31">
    <property type="entry name" value="DELTA(24(24(1)))-STEROL REDUCTASE ERG4"/>
    <property type="match status" value="1"/>
</dbReference>
<keyword evidence="15" id="KW-0539">Nucleus</keyword>
<dbReference type="PROSITE" id="PS01017">
    <property type="entry name" value="STEROL_REDUCT_1"/>
    <property type="match status" value="1"/>
</dbReference>
<evidence type="ECO:0000256" key="8">
    <source>
        <dbReference type="ARBA" id="ARBA00022989"/>
    </source>
</evidence>
<feature type="region of interest" description="Disordered" evidence="21">
    <location>
        <begin position="191"/>
        <end position="211"/>
    </location>
</feature>
<dbReference type="Proteomes" id="UP000783213">
    <property type="component" value="Unassembled WGS sequence"/>
</dbReference>
<evidence type="ECO:0000256" key="9">
    <source>
        <dbReference type="ARBA" id="ARBA00023002"/>
    </source>
</evidence>
<keyword evidence="9 19" id="KW-0560">Oxidoreductase</keyword>
<evidence type="ECO:0000256" key="18">
    <source>
        <dbReference type="ARBA" id="ARBA00048918"/>
    </source>
</evidence>
<feature type="transmembrane region" description="Helical" evidence="19">
    <location>
        <begin position="855"/>
        <end position="878"/>
    </location>
</feature>
<dbReference type="InterPro" id="IPR018083">
    <property type="entry name" value="Sterol_reductase_CS"/>
</dbReference>
<evidence type="ECO:0000256" key="14">
    <source>
        <dbReference type="ARBA" id="ARBA00023221"/>
    </source>
</evidence>
<feature type="domain" description="Zn(2)-C6 fungal-type" evidence="22">
    <location>
        <begin position="23"/>
        <end position="52"/>
    </location>
</feature>
<dbReference type="PROSITE" id="PS00463">
    <property type="entry name" value="ZN2_CY6_FUNGAL_1"/>
    <property type="match status" value="1"/>
</dbReference>
<accession>A0ABQ7IEJ8</accession>
<dbReference type="Pfam" id="PF04082">
    <property type="entry name" value="Fungal_trans"/>
    <property type="match status" value="1"/>
</dbReference>
<feature type="transmembrane region" description="Helical" evidence="19">
    <location>
        <begin position="1126"/>
        <end position="1144"/>
    </location>
</feature>
<comment type="catalytic activity">
    <reaction evidence="18">
        <text>ergosterol + NADP(+) = ergosta-5,7,22,24(28)-tetraen-3beta-ol + NADPH + H(+)</text>
        <dbReference type="Rhea" id="RHEA:18501"/>
        <dbReference type="ChEBI" id="CHEBI:15378"/>
        <dbReference type="ChEBI" id="CHEBI:16933"/>
        <dbReference type="ChEBI" id="CHEBI:18249"/>
        <dbReference type="ChEBI" id="CHEBI:57783"/>
        <dbReference type="ChEBI" id="CHEBI:58349"/>
        <dbReference type="EC" id="1.3.1.71"/>
    </reaction>
    <physiologicalReaction direction="right-to-left" evidence="18">
        <dbReference type="Rhea" id="RHEA:18503"/>
    </physiologicalReaction>
</comment>
<feature type="coiled-coil region" evidence="20">
    <location>
        <begin position="67"/>
        <end position="94"/>
    </location>
</feature>
<keyword evidence="5" id="KW-0479">Metal-binding</keyword>
<evidence type="ECO:0000256" key="1">
    <source>
        <dbReference type="ARBA" id="ARBA00004141"/>
    </source>
</evidence>
<dbReference type="SMART" id="SM00906">
    <property type="entry name" value="Fungal_trans"/>
    <property type="match status" value="1"/>
</dbReference>
<feature type="transmembrane region" description="Helical" evidence="19">
    <location>
        <begin position="1011"/>
        <end position="1033"/>
    </location>
</feature>
<comment type="similarity">
    <text evidence="2 19">Belongs to the ERG4/ERG24 family.</text>
</comment>
<keyword evidence="10 19" id="KW-0756">Sterol biosynthesis</keyword>
<dbReference type="InterPro" id="IPR007219">
    <property type="entry name" value="XnlR_reg_dom"/>
</dbReference>
<protein>
    <recommendedName>
        <fullName evidence="17 19">Delta(24(24(1)))-sterol reductase</fullName>
        <ecNumber evidence="17 19">1.3.1.71</ecNumber>
    </recommendedName>
    <alternativeName>
        <fullName evidence="19">C-24(28) sterol reductase</fullName>
    </alternativeName>
    <alternativeName>
        <fullName evidence="19">Sterol Delta(24(28))-reductase</fullName>
    </alternativeName>
</protein>
<feature type="region of interest" description="Disordered" evidence="21">
    <location>
        <begin position="1"/>
        <end position="22"/>
    </location>
</feature>
<feature type="transmembrane region" description="Helical" evidence="19">
    <location>
        <begin position="948"/>
        <end position="966"/>
    </location>
</feature>